<dbReference type="AlphaFoldDB" id="A0A1G7PYS7"/>
<keyword evidence="6" id="KW-1185">Reference proteome</keyword>
<dbReference type="InterPro" id="IPR048254">
    <property type="entry name" value="CDP_ALCOHOL_P_TRANSF_CS"/>
</dbReference>
<keyword evidence="4" id="KW-0472">Membrane</keyword>
<dbReference type="EMBL" id="LT629690">
    <property type="protein sequence ID" value="SDF91381.1"/>
    <property type="molecule type" value="Genomic_DNA"/>
</dbReference>
<name>A0A1G7PYS7_9BACT</name>
<organism evidence="5 6">
    <name type="scientific">Terriglobus roseus</name>
    <dbReference type="NCBI Taxonomy" id="392734"/>
    <lineage>
        <taxon>Bacteria</taxon>
        <taxon>Pseudomonadati</taxon>
        <taxon>Acidobacteriota</taxon>
        <taxon>Terriglobia</taxon>
        <taxon>Terriglobales</taxon>
        <taxon>Acidobacteriaceae</taxon>
        <taxon>Terriglobus</taxon>
    </lineage>
</organism>
<evidence type="ECO:0000313" key="6">
    <source>
        <dbReference type="Proteomes" id="UP000182427"/>
    </source>
</evidence>
<gene>
    <name evidence="5" type="ORF">SAMN05444167_3678</name>
</gene>
<reference evidence="5 6" key="1">
    <citation type="submission" date="2016-10" db="EMBL/GenBank/DDBJ databases">
        <authorList>
            <person name="de Groot N.N."/>
        </authorList>
    </citation>
    <scope>NUCLEOTIDE SEQUENCE [LARGE SCALE GENOMIC DNA]</scope>
    <source>
        <strain evidence="5 6">GAS232</strain>
    </source>
</reference>
<sequence length="425" mass="47464">MLKFGCAAMSDGDFLRAFQDRDIATSQFHHGDHLRLAWLLLERLPFDDALDSVRKGLQNFALRTGNAAHYNETVTQAWMRLLAAQEAKTFAEAMASYPEDESNPLHAFWLPDTLKSEAARTGWVPPDVAPLPPMSGRWKLRATAPRTRRSTPLPVDSLPESPSSQTLPLPFVEEADPENPREALAAAVRDTFRLPARRPERATLEEDTHGSMSSRFTWTSAFGKGSGWLLQKIVNGLALSKISPNTLTFIGLIINIVAAFFFGYARSENAHRMFLYAGLILIGAGLFDMVDGRVARQTNQVSVFGAFFDSVIDRYSDVAIFFGLLVYYARGNRFVYVVLVAFVMTASLMVSYTRARAEALIGSCKVGFMERPERIVLVILGALCDTWGVMAPALWVLAFLSTVTVIHRIRFTYTETERRKLQPAR</sequence>
<evidence type="ECO:0000256" key="3">
    <source>
        <dbReference type="SAM" id="MobiDB-lite"/>
    </source>
</evidence>
<dbReference type="Gene3D" id="1.20.120.1760">
    <property type="match status" value="1"/>
</dbReference>
<feature type="region of interest" description="Disordered" evidence="3">
    <location>
        <begin position="141"/>
        <end position="169"/>
    </location>
</feature>
<evidence type="ECO:0000256" key="2">
    <source>
        <dbReference type="RuleBase" id="RU003750"/>
    </source>
</evidence>
<dbReference type="PROSITE" id="PS00379">
    <property type="entry name" value="CDP_ALCOHOL_P_TRANSF"/>
    <property type="match status" value="1"/>
</dbReference>
<accession>A0A1G7PYS7</accession>
<feature type="transmembrane region" description="Helical" evidence="4">
    <location>
        <begin position="334"/>
        <end position="355"/>
    </location>
</feature>
<dbReference type="GO" id="GO:0016780">
    <property type="term" value="F:phosphotransferase activity, for other substituted phosphate groups"/>
    <property type="evidence" value="ECO:0007669"/>
    <property type="project" value="InterPro"/>
</dbReference>
<comment type="similarity">
    <text evidence="2">Belongs to the CDP-alcohol phosphatidyltransferase class-I family.</text>
</comment>
<keyword evidence="4" id="KW-1133">Transmembrane helix</keyword>
<dbReference type="InterPro" id="IPR043130">
    <property type="entry name" value="CDP-OH_PTrfase_TM_dom"/>
</dbReference>
<proteinExistence type="inferred from homology"/>
<protein>
    <submittedName>
        <fullName evidence="5">CDP-diacylglycerol--glycerol-3-phosphate 3-phosphatidyltransferase</fullName>
    </submittedName>
</protein>
<keyword evidence="1 2" id="KW-0808">Transferase</keyword>
<evidence type="ECO:0000313" key="5">
    <source>
        <dbReference type="EMBL" id="SDF91381.1"/>
    </source>
</evidence>
<evidence type="ECO:0000256" key="4">
    <source>
        <dbReference type="SAM" id="Phobius"/>
    </source>
</evidence>
<feature type="compositionally biased region" description="Low complexity" evidence="3">
    <location>
        <begin position="141"/>
        <end position="154"/>
    </location>
</feature>
<dbReference type="Pfam" id="PF01066">
    <property type="entry name" value="CDP-OH_P_transf"/>
    <property type="match status" value="1"/>
</dbReference>
<dbReference type="Proteomes" id="UP000182427">
    <property type="component" value="Chromosome I"/>
</dbReference>
<dbReference type="InterPro" id="IPR000462">
    <property type="entry name" value="CDP-OH_P_trans"/>
</dbReference>
<keyword evidence="4" id="KW-0812">Transmembrane</keyword>
<feature type="transmembrane region" description="Helical" evidence="4">
    <location>
        <begin position="311"/>
        <end position="328"/>
    </location>
</feature>
<dbReference type="GO" id="GO:0008654">
    <property type="term" value="P:phospholipid biosynthetic process"/>
    <property type="evidence" value="ECO:0007669"/>
    <property type="project" value="InterPro"/>
</dbReference>
<feature type="transmembrane region" description="Helical" evidence="4">
    <location>
        <begin position="247"/>
        <end position="267"/>
    </location>
</feature>
<feature type="transmembrane region" description="Helical" evidence="4">
    <location>
        <begin position="273"/>
        <end position="290"/>
    </location>
</feature>
<evidence type="ECO:0000256" key="1">
    <source>
        <dbReference type="ARBA" id="ARBA00022679"/>
    </source>
</evidence>
<feature type="transmembrane region" description="Helical" evidence="4">
    <location>
        <begin position="375"/>
        <end position="400"/>
    </location>
</feature>
<dbReference type="GO" id="GO:0016020">
    <property type="term" value="C:membrane"/>
    <property type="evidence" value="ECO:0007669"/>
    <property type="project" value="InterPro"/>
</dbReference>